<dbReference type="Proteomes" id="UP000634136">
    <property type="component" value="Unassembled WGS sequence"/>
</dbReference>
<keyword evidence="2" id="KW-1185">Reference proteome</keyword>
<reference evidence="1" key="1">
    <citation type="submission" date="2020-09" db="EMBL/GenBank/DDBJ databases">
        <title>Genome-Enabled Discovery of Anthraquinone Biosynthesis in Senna tora.</title>
        <authorList>
            <person name="Kang S.-H."/>
            <person name="Pandey R.P."/>
            <person name="Lee C.-M."/>
            <person name="Sim J.-S."/>
            <person name="Jeong J.-T."/>
            <person name="Choi B.-S."/>
            <person name="Jung M."/>
            <person name="Ginzburg D."/>
            <person name="Zhao K."/>
            <person name="Won S.Y."/>
            <person name="Oh T.-J."/>
            <person name="Yu Y."/>
            <person name="Kim N.-H."/>
            <person name="Lee O.R."/>
            <person name="Lee T.-H."/>
            <person name="Bashyal P."/>
            <person name="Kim T.-S."/>
            <person name="Lee W.-H."/>
            <person name="Kawkins C."/>
            <person name="Kim C.-K."/>
            <person name="Kim J.S."/>
            <person name="Ahn B.O."/>
            <person name="Rhee S.Y."/>
            <person name="Sohng J.K."/>
        </authorList>
    </citation>
    <scope>NUCLEOTIDE SEQUENCE</scope>
    <source>
        <tissue evidence="1">Leaf</tissue>
    </source>
</reference>
<comment type="caution">
    <text evidence="1">The sequence shown here is derived from an EMBL/GenBank/DDBJ whole genome shotgun (WGS) entry which is preliminary data.</text>
</comment>
<name>A0A834SY40_9FABA</name>
<accession>A0A834SY40</accession>
<dbReference type="AlphaFoldDB" id="A0A834SY40"/>
<protein>
    <submittedName>
        <fullName evidence="1">Uncharacterized protein</fullName>
    </submittedName>
</protein>
<organism evidence="1 2">
    <name type="scientific">Senna tora</name>
    <dbReference type="NCBI Taxonomy" id="362788"/>
    <lineage>
        <taxon>Eukaryota</taxon>
        <taxon>Viridiplantae</taxon>
        <taxon>Streptophyta</taxon>
        <taxon>Embryophyta</taxon>
        <taxon>Tracheophyta</taxon>
        <taxon>Spermatophyta</taxon>
        <taxon>Magnoliopsida</taxon>
        <taxon>eudicotyledons</taxon>
        <taxon>Gunneridae</taxon>
        <taxon>Pentapetalae</taxon>
        <taxon>rosids</taxon>
        <taxon>fabids</taxon>
        <taxon>Fabales</taxon>
        <taxon>Fabaceae</taxon>
        <taxon>Caesalpinioideae</taxon>
        <taxon>Cassia clade</taxon>
        <taxon>Senna</taxon>
    </lineage>
</organism>
<gene>
    <name evidence="1" type="ORF">G2W53_032774</name>
</gene>
<evidence type="ECO:0000313" key="2">
    <source>
        <dbReference type="Proteomes" id="UP000634136"/>
    </source>
</evidence>
<evidence type="ECO:0000313" key="1">
    <source>
        <dbReference type="EMBL" id="KAF7811798.1"/>
    </source>
</evidence>
<sequence>MNTPRNSSASSLEDLVNLMDNPEFASLSTLSNTHLELAPNLISPISSLEIFPMPLPLNSPSELPPLPSSSEDFPLYEVLLL</sequence>
<proteinExistence type="predicted"/>
<dbReference type="EMBL" id="JAAIUW010000010">
    <property type="protein sequence ID" value="KAF7811798.1"/>
    <property type="molecule type" value="Genomic_DNA"/>
</dbReference>